<sequence>MIQPTNRQKQPINTDDAHENVTFGFRDIPQVEKMMQQENIASFITILSQPIVTTLIREQTEQFRLRLKNGEVSTLKLLESKILRSLKHAAQLRLQPVINATGIMIHTNLGRAPIPVDVWRQAEDKVCRYSNLELNLAQGTRGNRMGLLPLLLNELCASPASLLVNNNAAALTLMLMALAQGKEVLVSRGEQVQIGGGFRIPSILACSGAKLCDVGTTNITTVDDYLAAVTENTAAVLLVHTSNYYIEGFTSQPDIRELVSRLPEHVQVWVDQGSGNQESWLPGERSVAWYLAQGVDLVCFSTDKMLNSTQGGVIAGRQKPISLMAKHPLMRAFRPGKTVYALLEAQLIQRLNQQDEGQDRLQQLPHRPLGWHLARAQRLCSGLSSEFTPIKARCLVGGGTTPRKQFPTYAVRLPNWHSAADWLDRLRLAKTPVIAVSQKKSALLFPISLLESEFSEVNAILKREMDLCSL</sequence>
<dbReference type="PANTHER" id="PTHR32328:SF0">
    <property type="entry name" value="L-SERYL-TRNA(SEC) SELENIUM TRANSFERASE"/>
    <property type="match status" value="1"/>
</dbReference>
<dbReference type="PANTHER" id="PTHR32328">
    <property type="entry name" value="L-SERYL-TRNA(SEC) SELENIUM TRANSFERASE"/>
    <property type="match status" value="1"/>
</dbReference>
<dbReference type="NCBIfam" id="TIGR00474">
    <property type="entry name" value="selA"/>
    <property type="match status" value="1"/>
</dbReference>
<dbReference type="InterPro" id="IPR018319">
    <property type="entry name" value="SelA-like"/>
</dbReference>
<reference evidence="10 11" key="1">
    <citation type="submission" date="2019-02" db="EMBL/GenBank/DDBJ databases">
        <title>Comparative genomic analysis of the Hafnia genus genomes.</title>
        <authorList>
            <person name="Zhiqiu Y."/>
            <person name="Chao Y."/>
            <person name="Yuhui D."/>
            <person name="Di H."/>
            <person name="Bin L."/>
        </authorList>
    </citation>
    <scope>NUCLEOTIDE SEQUENCE [LARGE SCALE GENOMIC DNA]</scope>
    <source>
        <strain evidence="10 11">PCM_1210</strain>
    </source>
</reference>
<evidence type="ECO:0000313" key="11">
    <source>
        <dbReference type="Proteomes" id="UP000291600"/>
    </source>
</evidence>
<feature type="modified residue" description="N6-(pyridoxal phosphate)lysine" evidence="8 9">
    <location>
        <position position="304"/>
    </location>
</feature>
<keyword evidence="5 8" id="KW-0648">Protein biosynthesis</keyword>
<evidence type="ECO:0000256" key="1">
    <source>
        <dbReference type="ARBA" id="ARBA00001933"/>
    </source>
</evidence>
<evidence type="ECO:0000256" key="3">
    <source>
        <dbReference type="ARBA" id="ARBA00022679"/>
    </source>
</evidence>
<dbReference type="Proteomes" id="UP000291600">
    <property type="component" value="Unassembled WGS sequence"/>
</dbReference>
<keyword evidence="2 8" id="KW-0963">Cytoplasm</keyword>
<evidence type="ECO:0000256" key="5">
    <source>
        <dbReference type="ARBA" id="ARBA00022917"/>
    </source>
</evidence>
<evidence type="ECO:0000313" key="10">
    <source>
        <dbReference type="EMBL" id="TBL66452.1"/>
    </source>
</evidence>
<evidence type="ECO:0000256" key="7">
    <source>
        <dbReference type="ARBA" id="ARBA00044507"/>
    </source>
</evidence>
<evidence type="ECO:0000256" key="4">
    <source>
        <dbReference type="ARBA" id="ARBA00022898"/>
    </source>
</evidence>
<comment type="caution">
    <text evidence="10">The sequence shown here is derived from an EMBL/GenBank/DDBJ whole genome shotgun (WGS) entry which is preliminary data.</text>
</comment>
<evidence type="ECO:0000256" key="8">
    <source>
        <dbReference type="HAMAP-Rule" id="MF_00423"/>
    </source>
</evidence>
<dbReference type="GO" id="GO:0001514">
    <property type="term" value="P:selenocysteine incorporation"/>
    <property type="evidence" value="ECO:0007669"/>
    <property type="project" value="UniProtKB-UniRule"/>
</dbReference>
<gene>
    <name evidence="8 10" type="primary">selA</name>
    <name evidence="10" type="ORF">EYY96_15820</name>
</gene>
<comment type="similarity">
    <text evidence="7 8">Belongs to the SelA family.</text>
</comment>
<dbReference type="InterPro" id="IPR015421">
    <property type="entry name" value="PyrdxlP-dep_Trfase_major"/>
</dbReference>
<comment type="subcellular location">
    <subcellularLocation>
        <location evidence="8">Cytoplasm</location>
    </subcellularLocation>
</comment>
<keyword evidence="6 8" id="KW-0711">Selenium</keyword>
<proteinExistence type="inferred from homology"/>
<dbReference type="RefSeq" id="WP_130971255.1">
    <property type="nucleotide sequence ID" value="NZ_SITJ01000076.1"/>
</dbReference>
<evidence type="ECO:0000256" key="6">
    <source>
        <dbReference type="ARBA" id="ARBA00023266"/>
    </source>
</evidence>
<protein>
    <recommendedName>
        <fullName evidence="8">L-seryl-tRNA(Sec) selenium transferase</fullName>
        <ecNumber evidence="8">2.9.1.1</ecNumber>
    </recommendedName>
    <alternativeName>
        <fullName evidence="8">Selenocysteine synthase</fullName>
        <shortName evidence="8">Sec synthase</shortName>
    </alternativeName>
    <alternativeName>
        <fullName evidence="8">Selenocysteinyl-tRNA(Sec) synthase</fullName>
    </alternativeName>
</protein>
<dbReference type="EC" id="2.9.1.1" evidence="8"/>
<name>A0ABD7Q3B8_HAFAL</name>
<comment type="pathway">
    <text evidence="8">Aminoacyl-tRNA biosynthesis; selenocysteinyl-tRNA(Sec) biosynthesis; selenocysteinyl-tRNA(Sec) from L-seryl-tRNA(Sec) (bacterial route): step 1/1.</text>
</comment>
<dbReference type="Gene3D" id="3.90.1150.180">
    <property type="match status" value="1"/>
</dbReference>
<comment type="cofactor">
    <cofactor evidence="1 8 9">
        <name>pyridoxal 5'-phosphate</name>
        <dbReference type="ChEBI" id="CHEBI:597326"/>
    </cofactor>
</comment>
<dbReference type="SUPFAM" id="SSF53383">
    <property type="entry name" value="PLP-dependent transferases"/>
    <property type="match status" value="1"/>
</dbReference>
<dbReference type="AlphaFoldDB" id="A0ABD7Q3B8"/>
<evidence type="ECO:0000256" key="2">
    <source>
        <dbReference type="ARBA" id="ARBA00022490"/>
    </source>
</evidence>
<comment type="function">
    <text evidence="8">Converts seryl-tRNA(Sec) to selenocysteinyl-tRNA(Sec) required for selenoprotein biosynthesis.</text>
</comment>
<organism evidence="10 11">
    <name type="scientific">Hafnia alvei</name>
    <dbReference type="NCBI Taxonomy" id="569"/>
    <lineage>
        <taxon>Bacteria</taxon>
        <taxon>Pseudomonadati</taxon>
        <taxon>Pseudomonadota</taxon>
        <taxon>Gammaproteobacteria</taxon>
        <taxon>Enterobacterales</taxon>
        <taxon>Hafniaceae</taxon>
        <taxon>Hafnia</taxon>
    </lineage>
</organism>
<comment type="catalytic activity">
    <reaction evidence="8">
        <text>L-seryl-tRNA(Sec) + selenophosphate + H(+) = L-selenocysteinyl-tRNA(Sec) + phosphate</text>
        <dbReference type="Rhea" id="RHEA:22728"/>
        <dbReference type="Rhea" id="RHEA-COMP:9742"/>
        <dbReference type="Rhea" id="RHEA-COMP:9743"/>
        <dbReference type="ChEBI" id="CHEBI:15378"/>
        <dbReference type="ChEBI" id="CHEBI:16144"/>
        <dbReference type="ChEBI" id="CHEBI:43474"/>
        <dbReference type="ChEBI" id="CHEBI:78533"/>
        <dbReference type="ChEBI" id="CHEBI:78573"/>
        <dbReference type="EC" id="2.9.1.1"/>
    </reaction>
</comment>
<dbReference type="GO" id="GO:0005737">
    <property type="term" value="C:cytoplasm"/>
    <property type="evidence" value="ECO:0007669"/>
    <property type="project" value="UniProtKB-SubCell"/>
</dbReference>
<keyword evidence="4 8" id="KW-0663">Pyridoxal phosphate</keyword>
<dbReference type="EMBL" id="SITJ01000076">
    <property type="protein sequence ID" value="TBL66452.1"/>
    <property type="molecule type" value="Genomic_DNA"/>
</dbReference>
<dbReference type="Gene3D" id="3.40.640.10">
    <property type="entry name" value="Type I PLP-dependent aspartate aminotransferase-like (Major domain)"/>
    <property type="match status" value="1"/>
</dbReference>
<dbReference type="GO" id="GO:0004125">
    <property type="term" value="F:L-seryl-tRNA(Sec) selenium transferase activity"/>
    <property type="evidence" value="ECO:0007669"/>
    <property type="project" value="UniProtKB-UniRule"/>
</dbReference>
<accession>A0ABD7Q3B8</accession>
<dbReference type="InterPro" id="IPR015424">
    <property type="entry name" value="PyrdxlP-dep_Trfase"/>
</dbReference>
<dbReference type="InterPro" id="IPR004534">
    <property type="entry name" value="SelA_trans"/>
</dbReference>
<dbReference type="Pfam" id="PF03841">
    <property type="entry name" value="SelA"/>
    <property type="match status" value="1"/>
</dbReference>
<dbReference type="GO" id="GO:0001717">
    <property type="term" value="P:conversion of seryl-tRNAsec to selenocys-tRNAsec"/>
    <property type="evidence" value="ECO:0007669"/>
    <property type="project" value="UniProtKB-UniRule"/>
</dbReference>
<evidence type="ECO:0000256" key="9">
    <source>
        <dbReference type="PIRSR" id="PIRSR618319-50"/>
    </source>
</evidence>
<dbReference type="HAMAP" id="MF_00423">
    <property type="entry name" value="SelA"/>
    <property type="match status" value="1"/>
</dbReference>
<comment type="subunit">
    <text evidence="8">Homodecamer; pentamer of dimers. Binds only one seryl-tRNA(Sec) per dimer.</text>
</comment>
<keyword evidence="3 8" id="KW-0808">Transferase</keyword>